<dbReference type="GO" id="GO:0005975">
    <property type="term" value="P:carbohydrate metabolic process"/>
    <property type="evidence" value="ECO:0007669"/>
    <property type="project" value="TreeGrafter"/>
</dbReference>
<sequence>MVFKWGVVAFVLGAGVAGPRAEVVLPNLFSNHMVLQRNLPNPVWGKADPGERVTVEFAGQKYETVADAQGDWRIKLSAMPANAKPQILRVSSVQSQVSITDVLVGEVWMCSGQSNMGWAIDNINDADMEVATADYPHIRLLQVPHVGTQEPQFNIDAQWKLCTPENVKGFTAPGYLFGRQLHTVLKVPVGLIYNAWGGSDLEAWLPRKVLEEAGQDEYLAEWDEYLSTYTDATLANDAVEYEKWLAAGKPGAKRWPPVDVRTAQKRPANIYNGKLHPTIGYGMKGVIWCQGESNIGRAYEYRALFPLLINSWREWWGQGDFPFYWIQLADHNDEKPEPGESYWAELREAQTMALQLPNTGEAVVIDLGEARDIHYRNKQTTAARLVRHALAKDYGYKIATESPRFQSMEIEGSKAVLTFDHVATHLYAFDVPEVKGFAIAGADKTFVWAEARMVGKNTVEVWSEKVPEPVAVRYGWADNPVVNLYDRNSLPVTPFRTDDWPVGTMGKKTLYRR</sequence>
<dbReference type="InterPro" id="IPR039329">
    <property type="entry name" value="SIAE"/>
</dbReference>
<protein>
    <recommendedName>
        <fullName evidence="2">Sialate O-acetylesterase domain-containing protein</fullName>
    </recommendedName>
</protein>
<dbReference type="SUPFAM" id="SSF52266">
    <property type="entry name" value="SGNH hydrolase"/>
    <property type="match status" value="1"/>
</dbReference>
<keyword evidence="1" id="KW-0378">Hydrolase</keyword>
<proteinExistence type="predicted"/>
<feature type="domain" description="Sialate O-acetylesterase" evidence="2">
    <location>
        <begin position="282"/>
        <end position="377"/>
    </location>
</feature>
<dbReference type="PANTHER" id="PTHR22901">
    <property type="entry name" value="SIALATE O-ACETYLESTERASE"/>
    <property type="match status" value="1"/>
</dbReference>
<evidence type="ECO:0000313" key="3">
    <source>
        <dbReference type="EMBL" id="VGO11899.1"/>
    </source>
</evidence>
<evidence type="ECO:0000313" key="4">
    <source>
        <dbReference type="Proteomes" id="UP000366872"/>
    </source>
</evidence>
<evidence type="ECO:0000256" key="1">
    <source>
        <dbReference type="ARBA" id="ARBA00022801"/>
    </source>
</evidence>
<organism evidence="3 4">
    <name type="scientific">Pontiella desulfatans</name>
    <dbReference type="NCBI Taxonomy" id="2750659"/>
    <lineage>
        <taxon>Bacteria</taxon>
        <taxon>Pseudomonadati</taxon>
        <taxon>Kiritimatiellota</taxon>
        <taxon>Kiritimatiellia</taxon>
        <taxon>Kiritimatiellales</taxon>
        <taxon>Pontiellaceae</taxon>
        <taxon>Pontiella</taxon>
    </lineage>
</organism>
<dbReference type="InterPro" id="IPR013783">
    <property type="entry name" value="Ig-like_fold"/>
</dbReference>
<dbReference type="RefSeq" id="WP_187357941.1">
    <property type="nucleotide sequence ID" value="NZ_CAAHFG010000001.1"/>
</dbReference>
<dbReference type="Pfam" id="PF03629">
    <property type="entry name" value="SASA"/>
    <property type="match status" value="2"/>
</dbReference>
<reference evidence="3 4" key="1">
    <citation type="submission" date="2019-04" db="EMBL/GenBank/DDBJ databases">
        <authorList>
            <person name="Van Vliet M D."/>
        </authorList>
    </citation>
    <scope>NUCLEOTIDE SEQUENCE [LARGE SCALE GENOMIC DNA]</scope>
    <source>
        <strain evidence="3 4">F1</strain>
    </source>
</reference>
<gene>
    <name evidence="3" type="ORF">PDESU_00447</name>
</gene>
<name>A0A6C2TWA5_PONDE</name>
<accession>A0A6C2TWA5</accession>
<evidence type="ECO:0000259" key="2">
    <source>
        <dbReference type="Pfam" id="PF03629"/>
    </source>
</evidence>
<feature type="domain" description="Sialate O-acetylesterase" evidence="2">
    <location>
        <begin position="106"/>
        <end position="207"/>
    </location>
</feature>
<keyword evidence="4" id="KW-1185">Reference proteome</keyword>
<dbReference type="InterPro" id="IPR036514">
    <property type="entry name" value="SGNH_hydro_sf"/>
</dbReference>
<dbReference type="EMBL" id="CAAHFG010000001">
    <property type="protein sequence ID" value="VGO11899.1"/>
    <property type="molecule type" value="Genomic_DNA"/>
</dbReference>
<dbReference type="AlphaFoldDB" id="A0A6C2TWA5"/>
<dbReference type="Proteomes" id="UP000366872">
    <property type="component" value="Unassembled WGS sequence"/>
</dbReference>
<dbReference type="Gene3D" id="3.40.50.1110">
    <property type="entry name" value="SGNH hydrolase"/>
    <property type="match status" value="1"/>
</dbReference>
<dbReference type="GO" id="GO:0001681">
    <property type="term" value="F:sialate O-acetylesterase activity"/>
    <property type="evidence" value="ECO:0007669"/>
    <property type="project" value="InterPro"/>
</dbReference>
<dbReference type="InterPro" id="IPR005181">
    <property type="entry name" value="SASA"/>
</dbReference>
<dbReference type="PANTHER" id="PTHR22901:SF0">
    <property type="entry name" value="SIALATE O-ACETYLESTERASE"/>
    <property type="match status" value="1"/>
</dbReference>
<dbReference type="Gene3D" id="2.60.40.10">
    <property type="entry name" value="Immunoglobulins"/>
    <property type="match status" value="1"/>
</dbReference>